<organism evidence="3 4">
    <name type="scientific">Trichoderma gamsii</name>
    <dbReference type="NCBI Taxonomy" id="398673"/>
    <lineage>
        <taxon>Eukaryota</taxon>
        <taxon>Fungi</taxon>
        <taxon>Dikarya</taxon>
        <taxon>Ascomycota</taxon>
        <taxon>Pezizomycotina</taxon>
        <taxon>Sordariomycetes</taxon>
        <taxon>Hypocreomycetidae</taxon>
        <taxon>Hypocreales</taxon>
        <taxon>Hypocreaceae</taxon>
        <taxon>Trichoderma</taxon>
    </lineage>
</organism>
<feature type="region of interest" description="Disordered" evidence="2">
    <location>
        <begin position="321"/>
        <end position="347"/>
    </location>
</feature>
<sequence>MSDSQSQERPAKRLKLAPHPQPAAPQPGPQLRFIKPVPFPSVVAPPRSMVNVRLSWVNVVSTTRPKRARVREPEPEPEVGPETEPERELRHGRGRGGGRGGRGGRRKRARGYASTSESGTPQTEEAEPVGDAELETASSPAPSESVSSQMSTQTSTKMSPEYSPEASSEASSELSFDMVSEALSEATYEPMELEATIPMATVVMSQDINASSPLTESTLSPSYYEDSLSHADFPELQSHLLGDLAEALAEEFASPAAEQASPSSTEGEQHSSRKPRHGFVSPFKDCLDTFGKLSSLRFNRPTDGTVNSYIKFNWPKHDELYSRPSSKSAATQYGEDDDQNKHVRQLSQSSSTLIATKLLYNQASPESTSEQFYSEQLGRYSRSPSLPSSSASYSVNLSPSNPSSYARSWDQRNLQILRQMTEYTVPKLPSHFGFVSQMDDMDRRFFYFYVKNWCPGRSILKQTNLWLTDFACMEGSEGVRSAIQSLAGVYVYDYQPLEKVAKRINLRYRQAEARLSQLLESTDLSVDEASELITILCIMSMHDIVLTERRCKWPEVPRWLKGTELCEHFLESIDEGSRFWSKDNIQLSSLRNSQSVIVGRALILSQLMTPLASPNTFDPVKEANRFGWLLYGNNRDMYEIHGGCGFSKKLLHCMSQITFCSARLNQCPESPVVPITIRYILSELLDMRQWSNTPLSNPFEVAQVQSQAIEWVRAAPEGYMVGNTTEMTEVTAEAWRITAVIYLQCRALRLPRDHPDVIANLSYLAKCISIMPTSGYQFTAQAPLFPVFLLGMLATVAEHAGVAQKWFDSVTSAPVRSSVPPLYETLKRIWTWIDDEPSIVVDLESLDDDIANRYPWWEHLIQRVQEKEQEILCLT</sequence>
<feature type="compositionally biased region" description="Acidic residues" evidence="2">
    <location>
        <begin position="124"/>
        <end position="134"/>
    </location>
</feature>
<dbReference type="InterPro" id="IPR021858">
    <property type="entry name" value="Fun_TF"/>
</dbReference>
<feature type="compositionally biased region" description="Basic residues" evidence="2">
    <location>
        <begin position="92"/>
        <end position="110"/>
    </location>
</feature>
<feature type="compositionally biased region" description="Low complexity" evidence="2">
    <location>
        <begin position="137"/>
        <end position="175"/>
    </location>
</feature>
<evidence type="ECO:0008006" key="5">
    <source>
        <dbReference type="Google" id="ProtNLM"/>
    </source>
</evidence>
<evidence type="ECO:0000313" key="4">
    <source>
        <dbReference type="Proteomes" id="UP000236546"/>
    </source>
</evidence>
<protein>
    <recommendedName>
        <fullName evidence="5">Transcription factor domain-containing protein</fullName>
    </recommendedName>
</protein>
<feature type="compositionally biased region" description="Low complexity" evidence="2">
    <location>
        <begin position="252"/>
        <end position="266"/>
    </location>
</feature>
<evidence type="ECO:0000256" key="1">
    <source>
        <dbReference type="ARBA" id="ARBA00023242"/>
    </source>
</evidence>
<feature type="region of interest" description="Disordered" evidence="2">
    <location>
        <begin position="252"/>
        <end position="279"/>
    </location>
</feature>
<accession>A0A2K0T5M7</accession>
<reference evidence="3 4" key="1">
    <citation type="submission" date="2017-02" db="EMBL/GenBank/DDBJ databases">
        <title>Genomes of Trichoderma spp. with biocontrol activity.</title>
        <authorList>
            <person name="Gardiner D."/>
            <person name="Kazan K."/>
            <person name="Vos C."/>
            <person name="Harvey P."/>
        </authorList>
    </citation>
    <scope>NUCLEOTIDE SEQUENCE [LARGE SCALE GENOMIC DNA]</scope>
    <source>
        <strain evidence="3 4">A5MH</strain>
    </source>
</reference>
<comment type="caution">
    <text evidence="3">The sequence shown here is derived from an EMBL/GenBank/DDBJ whole genome shotgun (WGS) entry which is preliminary data.</text>
</comment>
<dbReference type="EMBL" id="MTYH01000060">
    <property type="protein sequence ID" value="PNP40829.1"/>
    <property type="molecule type" value="Genomic_DNA"/>
</dbReference>
<evidence type="ECO:0000256" key="2">
    <source>
        <dbReference type="SAM" id="MobiDB-lite"/>
    </source>
</evidence>
<evidence type="ECO:0000313" key="3">
    <source>
        <dbReference type="EMBL" id="PNP40829.1"/>
    </source>
</evidence>
<feature type="region of interest" description="Disordered" evidence="2">
    <location>
        <begin position="1"/>
        <end position="39"/>
    </location>
</feature>
<proteinExistence type="predicted"/>
<feature type="compositionally biased region" description="Polar residues" evidence="2">
    <location>
        <begin position="113"/>
        <end position="123"/>
    </location>
</feature>
<feature type="compositionally biased region" description="Pro residues" evidence="2">
    <location>
        <begin position="19"/>
        <end position="28"/>
    </location>
</feature>
<gene>
    <name evidence="3" type="ORF">TGAMA5MH_07269</name>
</gene>
<dbReference type="Pfam" id="PF11951">
    <property type="entry name" value="Fungal_trans_2"/>
    <property type="match status" value="1"/>
</dbReference>
<dbReference type="OrthoDB" id="3597252at2759"/>
<feature type="region of interest" description="Disordered" evidence="2">
    <location>
        <begin position="57"/>
        <end position="176"/>
    </location>
</feature>
<name>A0A2K0T5M7_9HYPO</name>
<dbReference type="AlphaFoldDB" id="A0A2K0T5M7"/>
<dbReference type="Proteomes" id="UP000236546">
    <property type="component" value="Unassembled WGS sequence"/>
</dbReference>
<keyword evidence="1" id="KW-0539">Nucleus</keyword>